<dbReference type="InterPro" id="IPR045249">
    <property type="entry name" value="HARBI1-like"/>
</dbReference>
<dbReference type="GO" id="GO:0046872">
    <property type="term" value="F:metal ion binding"/>
    <property type="evidence" value="ECO:0007669"/>
    <property type="project" value="UniProtKB-KW"/>
</dbReference>
<dbReference type="GO" id="GO:0005634">
    <property type="term" value="C:nucleus"/>
    <property type="evidence" value="ECO:0007669"/>
    <property type="project" value="UniProtKB-SubCell"/>
</dbReference>
<reference evidence="10 11" key="1">
    <citation type="journal article" date="2021" name="Nat. Commun.">
        <title>Incipient diploidization of the medicinal plant Perilla within 10,000 years.</title>
        <authorList>
            <person name="Zhang Y."/>
            <person name="Shen Q."/>
            <person name="Leng L."/>
            <person name="Zhang D."/>
            <person name="Chen S."/>
            <person name="Shi Y."/>
            <person name="Ning Z."/>
            <person name="Chen S."/>
        </authorList>
    </citation>
    <scope>NUCLEOTIDE SEQUENCE [LARGE SCALE GENOMIC DNA]</scope>
    <source>
        <strain evidence="11">cv. PC099</strain>
    </source>
</reference>
<comment type="caution">
    <text evidence="10">The sequence shown here is derived from an EMBL/GenBank/DDBJ whole genome shotgun (WGS) entry which is preliminary data.</text>
</comment>
<accession>A0AAD4P8Q7</accession>
<feature type="domain" description="DDE Tnp4" evidence="8">
    <location>
        <begin position="143"/>
        <end position="304"/>
    </location>
</feature>
<dbReference type="AlphaFoldDB" id="A0AAD4P8Q7"/>
<dbReference type="InterPro" id="IPR058353">
    <property type="entry name" value="DUF8040"/>
</dbReference>
<comment type="similarity">
    <text evidence="3">Belongs to the HARBI1 family.</text>
</comment>
<evidence type="ECO:0000256" key="5">
    <source>
        <dbReference type="ARBA" id="ARBA00022723"/>
    </source>
</evidence>
<protein>
    <submittedName>
        <fullName evidence="10">Nuclease HARBI1-like protein</fullName>
    </submittedName>
</protein>
<dbReference type="InterPro" id="IPR027806">
    <property type="entry name" value="HARBI1_dom"/>
</dbReference>
<sequence>MRRRIERSLQRQPISRTGYHFINNMIEGDPQSFRQLYRMYPDAFMKLCSIIREKMHLEDTKYICVEEMVATFLIIVGHNDRYCNVRQRFGRSHFATSQNFNKTLKALNTIAPDILVKPSTGIPAKIQEITRFMPFFKNCIGTIDGTHILTMVPGREVSSFRNRHGMQSQNILVACNFDLQFIYVLSGWEGSAHDSKLLNDALSRRNGIHVPQGKYFLVDCGFANRRQFLTPLRGVRYHLKDFGGQGRHPRYTSELFNLRHASLRNVIERIFGIFKSRFTIFKTAPPFPFQTQAELVLVCAGLHNFPRKVCRSEEFSVEYEGDQDLPPLDTEKENLKWLSQSQLQQRTKANAWRMSIANAMWEMRPMYNGDENEDDETEDGNAK</sequence>
<dbReference type="EMBL" id="SDAM02000099">
    <property type="protein sequence ID" value="KAH6830426.1"/>
    <property type="molecule type" value="Genomic_DNA"/>
</dbReference>
<evidence type="ECO:0000256" key="1">
    <source>
        <dbReference type="ARBA" id="ARBA00001968"/>
    </source>
</evidence>
<dbReference type="PANTHER" id="PTHR22930:SF259">
    <property type="entry name" value="OS08G0106900 PROTEIN"/>
    <property type="match status" value="1"/>
</dbReference>
<dbReference type="GO" id="GO:0004518">
    <property type="term" value="F:nuclease activity"/>
    <property type="evidence" value="ECO:0007669"/>
    <property type="project" value="UniProtKB-KW"/>
</dbReference>
<evidence type="ECO:0000256" key="4">
    <source>
        <dbReference type="ARBA" id="ARBA00022722"/>
    </source>
</evidence>
<dbReference type="Pfam" id="PF26138">
    <property type="entry name" value="DUF8040"/>
    <property type="match status" value="1"/>
</dbReference>
<dbReference type="Proteomes" id="UP001190926">
    <property type="component" value="Unassembled WGS sequence"/>
</dbReference>
<keyword evidence="5" id="KW-0479">Metal-binding</keyword>
<evidence type="ECO:0000256" key="3">
    <source>
        <dbReference type="ARBA" id="ARBA00006958"/>
    </source>
</evidence>
<gene>
    <name evidence="10" type="ORF">C2S53_007898</name>
</gene>
<keyword evidence="7" id="KW-0539">Nucleus</keyword>
<evidence type="ECO:0000256" key="6">
    <source>
        <dbReference type="ARBA" id="ARBA00022801"/>
    </source>
</evidence>
<proteinExistence type="inferred from homology"/>
<comment type="subcellular location">
    <subcellularLocation>
        <location evidence="2">Nucleus</location>
    </subcellularLocation>
</comment>
<organism evidence="10 11">
    <name type="scientific">Perilla frutescens var. hirtella</name>
    <name type="common">Perilla citriodora</name>
    <name type="synonym">Perilla setoyensis</name>
    <dbReference type="NCBI Taxonomy" id="608512"/>
    <lineage>
        <taxon>Eukaryota</taxon>
        <taxon>Viridiplantae</taxon>
        <taxon>Streptophyta</taxon>
        <taxon>Embryophyta</taxon>
        <taxon>Tracheophyta</taxon>
        <taxon>Spermatophyta</taxon>
        <taxon>Magnoliopsida</taxon>
        <taxon>eudicotyledons</taxon>
        <taxon>Gunneridae</taxon>
        <taxon>Pentapetalae</taxon>
        <taxon>asterids</taxon>
        <taxon>lamiids</taxon>
        <taxon>Lamiales</taxon>
        <taxon>Lamiaceae</taxon>
        <taxon>Nepetoideae</taxon>
        <taxon>Elsholtzieae</taxon>
        <taxon>Perilla</taxon>
    </lineage>
</organism>
<evidence type="ECO:0000313" key="11">
    <source>
        <dbReference type="Proteomes" id="UP001190926"/>
    </source>
</evidence>
<feature type="domain" description="DUF8040" evidence="9">
    <location>
        <begin position="16"/>
        <end position="107"/>
    </location>
</feature>
<keyword evidence="4" id="KW-0540">Nuclease</keyword>
<evidence type="ECO:0000259" key="9">
    <source>
        <dbReference type="Pfam" id="PF26138"/>
    </source>
</evidence>
<evidence type="ECO:0000256" key="7">
    <source>
        <dbReference type="ARBA" id="ARBA00023242"/>
    </source>
</evidence>
<keyword evidence="6" id="KW-0378">Hydrolase</keyword>
<dbReference type="PANTHER" id="PTHR22930">
    <property type="match status" value="1"/>
</dbReference>
<dbReference type="GO" id="GO:0016787">
    <property type="term" value="F:hydrolase activity"/>
    <property type="evidence" value="ECO:0007669"/>
    <property type="project" value="UniProtKB-KW"/>
</dbReference>
<comment type="cofactor">
    <cofactor evidence="1">
        <name>a divalent metal cation</name>
        <dbReference type="ChEBI" id="CHEBI:60240"/>
    </cofactor>
</comment>
<evidence type="ECO:0000259" key="8">
    <source>
        <dbReference type="Pfam" id="PF13359"/>
    </source>
</evidence>
<dbReference type="Pfam" id="PF13359">
    <property type="entry name" value="DDE_Tnp_4"/>
    <property type="match status" value="1"/>
</dbReference>
<keyword evidence="11" id="KW-1185">Reference proteome</keyword>
<name>A0AAD4P8Q7_PERFH</name>
<evidence type="ECO:0000313" key="10">
    <source>
        <dbReference type="EMBL" id="KAH6830426.1"/>
    </source>
</evidence>
<evidence type="ECO:0000256" key="2">
    <source>
        <dbReference type="ARBA" id="ARBA00004123"/>
    </source>
</evidence>